<dbReference type="InterPro" id="IPR007110">
    <property type="entry name" value="Ig-like_dom"/>
</dbReference>
<dbReference type="Proteomes" id="UP000233120">
    <property type="component" value="Unassembled WGS sequence"/>
</dbReference>
<name>A0A2K6AMK8_MACNE</name>
<reference evidence="14" key="2">
    <citation type="submission" date="2025-09" db="UniProtKB">
        <authorList>
            <consortium name="Ensembl"/>
        </authorList>
    </citation>
    <scope>IDENTIFICATION</scope>
</reference>
<dbReference type="PANTHER" id="PTHR12080:SF114">
    <property type="entry name" value="T-LYMPHOCYTE SURFACE ANTIGEN LY-9"/>
    <property type="match status" value="1"/>
</dbReference>
<keyword evidence="7" id="KW-1064">Adaptive immunity</keyword>
<dbReference type="Ensembl" id="ENSMNET00000001994.1">
    <property type="protein sequence ID" value="ENSMNEP00000000386.1"/>
    <property type="gene ID" value="ENSMNEG00000001849.1"/>
</dbReference>
<reference evidence="14" key="1">
    <citation type="submission" date="2025-08" db="UniProtKB">
        <authorList>
            <consortium name="Ensembl"/>
        </authorList>
    </citation>
    <scope>IDENTIFICATION</scope>
</reference>
<dbReference type="GO" id="GO:0009897">
    <property type="term" value="C:external side of plasma membrane"/>
    <property type="evidence" value="ECO:0007669"/>
    <property type="project" value="TreeGrafter"/>
</dbReference>
<dbReference type="InterPro" id="IPR015631">
    <property type="entry name" value="CD2/SLAM_rcpt"/>
</dbReference>
<sequence>MKSVKASENFSCNITLMCSVKGAEKSVPYSWTPRDPHASESNGGSILTISRMPCEPDLPYTCIAQNLVSQTSSHPVHVGQFCTDPGASRGGKTGETVVGVLGEPVTLPLALPACRHTEKVVWLFNTSVISKERDEAATADPLIKSRDPYKNRVWVSSQDCSLKISQLKIEDAGPYRAYVCSEASRVTSMTHVTLLIYREERWGWHTFISPAQGVPEPTAGHMLYSVLSQKCEKLDTPLRPARQRPRPASDSSSDSNITTEEDADRPKVHKPINGRDEVCDQVTQEGAGHDPAPKGQADYDPVTPYVTEVESVVGKNTMYAQVFFNLQGKTPVSQMEESSATIYCSIQKPQTVRTTFSIPESPTYENFT</sequence>
<feature type="region of interest" description="Disordered" evidence="12">
    <location>
        <begin position="236"/>
        <end position="274"/>
    </location>
</feature>
<dbReference type="CDD" id="cd16842">
    <property type="entry name" value="Ig_SLAM-like_N"/>
    <property type="match status" value="1"/>
</dbReference>
<keyword evidence="5" id="KW-0391">Immunity</keyword>
<dbReference type="GO" id="GO:0002250">
    <property type="term" value="P:adaptive immune response"/>
    <property type="evidence" value="ECO:0007669"/>
    <property type="project" value="UniProtKB-KW"/>
</dbReference>
<dbReference type="InterPro" id="IPR036179">
    <property type="entry name" value="Ig-like_dom_sf"/>
</dbReference>
<keyword evidence="4" id="KW-0732">Signal</keyword>
<evidence type="ECO:0000256" key="5">
    <source>
        <dbReference type="ARBA" id="ARBA00022859"/>
    </source>
</evidence>
<dbReference type="GeneTree" id="ENSGT01030000234540"/>
<keyword evidence="15" id="KW-1185">Reference proteome</keyword>
<evidence type="ECO:0000256" key="4">
    <source>
        <dbReference type="ARBA" id="ARBA00022729"/>
    </source>
</evidence>
<keyword evidence="6" id="KW-1133">Transmembrane helix</keyword>
<dbReference type="AlphaFoldDB" id="A0A2K6AMK8"/>
<evidence type="ECO:0000256" key="1">
    <source>
        <dbReference type="ARBA" id="ARBA00004479"/>
    </source>
</evidence>
<evidence type="ECO:0000256" key="3">
    <source>
        <dbReference type="ARBA" id="ARBA00022692"/>
    </source>
</evidence>
<dbReference type="SUPFAM" id="SSF48726">
    <property type="entry name" value="Immunoglobulin"/>
    <property type="match status" value="2"/>
</dbReference>
<dbReference type="FunFam" id="2.60.40.10:FF:000470">
    <property type="entry name" value="SLAM family member 7"/>
    <property type="match status" value="1"/>
</dbReference>
<accession>A0A2K6AMK8</accession>
<feature type="domain" description="Ig-like" evidence="13">
    <location>
        <begin position="1"/>
        <end position="73"/>
    </location>
</feature>
<evidence type="ECO:0000313" key="15">
    <source>
        <dbReference type="Proteomes" id="UP000233120"/>
    </source>
</evidence>
<feature type="compositionally biased region" description="Low complexity" evidence="12">
    <location>
        <begin position="246"/>
        <end position="255"/>
    </location>
</feature>
<dbReference type="PANTHER" id="PTHR12080">
    <property type="entry name" value="SIGNALING LYMPHOCYTIC ACTIVATION MOLECULE"/>
    <property type="match status" value="1"/>
</dbReference>
<keyword evidence="10" id="KW-0325">Glycoprotein</keyword>
<dbReference type="STRING" id="9545.ENSMNEP00000000386"/>
<evidence type="ECO:0000256" key="2">
    <source>
        <dbReference type="ARBA" id="ARBA00022588"/>
    </source>
</evidence>
<evidence type="ECO:0000259" key="13">
    <source>
        <dbReference type="PROSITE" id="PS50835"/>
    </source>
</evidence>
<evidence type="ECO:0000256" key="7">
    <source>
        <dbReference type="ARBA" id="ARBA00023130"/>
    </source>
</evidence>
<dbReference type="PROSITE" id="PS50835">
    <property type="entry name" value="IG_LIKE"/>
    <property type="match status" value="1"/>
</dbReference>
<keyword evidence="3" id="KW-0812">Transmembrane</keyword>
<protein>
    <recommendedName>
        <fullName evidence="13">Ig-like domain-containing protein</fullName>
    </recommendedName>
</protein>
<proteinExistence type="predicted"/>
<evidence type="ECO:0000256" key="12">
    <source>
        <dbReference type="SAM" id="MobiDB-lite"/>
    </source>
</evidence>
<evidence type="ECO:0000313" key="14">
    <source>
        <dbReference type="Ensembl" id="ENSMNEP00000000386.1"/>
    </source>
</evidence>
<comment type="subcellular location">
    <subcellularLocation>
        <location evidence="1">Membrane</location>
        <topology evidence="1">Single-pass type I membrane protein</topology>
    </subcellularLocation>
</comment>
<keyword evidence="2" id="KW-0399">Innate immunity</keyword>
<evidence type="ECO:0000256" key="8">
    <source>
        <dbReference type="ARBA" id="ARBA00023136"/>
    </source>
</evidence>
<evidence type="ECO:0000256" key="9">
    <source>
        <dbReference type="ARBA" id="ARBA00023157"/>
    </source>
</evidence>
<evidence type="ECO:0000256" key="11">
    <source>
        <dbReference type="ARBA" id="ARBA00023319"/>
    </source>
</evidence>
<dbReference type="OMA" id="IEHITWS"/>
<keyword evidence="11" id="KW-0393">Immunoglobulin domain</keyword>
<dbReference type="GO" id="GO:0042110">
    <property type="term" value="P:T cell activation"/>
    <property type="evidence" value="ECO:0007669"/>
    <property type="project" value="TreeGrafter"/>
</dbReference>
<dbReference type="InterPro" id="IPR013783">
    <property type="entry name" value="Ig-like_fold"/>
</dbReference>
<dbReference type="Bgee" id="ENSMNEG00000001849">
    <property type="expression patterns" value="Expressed in lymph node and 6 other cell types or tissues"/>
</dbReference>
<dbReference type="GO" id="GO:0045087">
    <property type="term" value="P:innate immune response"/>
    <property type="evidence" value="ECO:0007669"/>
    <property type="project" value="UniProtKB-KW"/>
</dbReference>
<dbReference type="Gene3D" id="2.60.40.10">
    <property type="entry name" value="Immunoglobulins"/>
    <property type="match status" value="2"/>
</dbReference>
<keyword evidence="8" id="KW-0472">Membrane</keyword>
<keyword evidence="9" id="KW-1015">Disulfide bond</keyword>
<evidence type="ECO:0000256" key="6">
    <source>
        <dbReference type="ARBA" id="ARBA00022989"/>
    </source>
</evidence>
<organism evidence="14 15">
    <name type="scientific">Macaca nemestrina</name>
    <name type="common">Pig-tailed macaque</name>
    <dbReference type="NCBI Taxonomy" id="9545"/>
    <lineage>
        <taxon>Eukaryota</taxon>
        <taxon>Metazoa</taxon>
        <taxon>Chordata</taxon>
        <taxon>Craniata</taxon>
        <taxon>Vertebrata</taxon>
        <taxon>Euteleostomi</taxon>
        <taxon>Mammalia</taxon>
        <taxon>Eutheria</taxon>
        <taxon>Euarchontoglires</taxon>
        <taxon>Primates</taxon>
        <taxon>Haplorrhini</taxon>
        <taxon>Catarrhini</taxon>
        <taxon>Cercopithecidae</taxon>
        <taxon>Cercopithecinae</taxon>
        <taxon>Macaca</taxon>
    </lineage>
</organism>
<dbReference type="FunFam" id="2.60.40.10:FF:000820">
    <property type="entry name" value="SLAM family member 7"/>
    <property type="match status" value="1"/>
</dbReference>
<evidence type="ECO:0000256" key="10">
    <source>
        <dbReference type="ARBA" id="ARBA00023180"/>
    </source>
</evidence>